<dbReference type="InterPro" id="IPR043502">
    <property type="entry name" value="DNA/RNA_pol_sf"/>
</dbReference>
<evidence type="ECO:0000313" key="2">
    <source>
        <dbReference type="EMBL" id="KAA3473006.1"/>
    </source>
</evidence>
<dbReference type="Gene3D" id="3.10.10.10">
    <property type="entry name" value="HIV Type 1 Reverse Transcriptase, subunit A, domain 1"/>
    <property type="match status" value="1"/>
</dbReference>
<dbReference type="Pfam" id="PF08284">
    <property type="entry name" value="RVP_2"/>
    <property type="match status" value="1"/>
</dbReference>
<dbReference type="PANTHER" id="PTHR24559">
    <property type="entry name" value="TRANSPOSON TY3-I GAG-POL POLYPROTEIN"/>
    <property type="match status" value="1"/>
</dbReference>
<dbReference type="CDD" id="cd01647">
    <property type="entry name" value="RT_LTR"/>
    <property type="match status" value="1"/>
</dbReference>
<gene>
    <name evidence="2" type="ORF">EPI10_023420</name>
</gene>
<dbReference type="InterPro" id="IPR021109">
    <property type="entry name" value="Peptidase_aspartic_dom_sf"/>
</dbReference>
<feature type="domain" description="Reverse transcriptase" evidence="1">
    <location>
        <begin position="181"/>
        <end position="282"/>
    </location>
</feature>
<dbReference type="SUPFAM" id="SSF56672">
    <property type="entry name" value="DNA/RNA polymerases"/>
    <property type="match status" value="1"/>
</dbReference>
<dbReference type="EMBL" id="SMMG02000005">
    <property type="protein sequence ID" value="KAA3473006.1"/>
    <property type="molecule type" value="Genomic_DNA"/>
</dbReference>
<sequence length="287" mass="32878">MLLPFNKFDATLGMDWLKMHDVVVNCRQKRVELKGSNGEVIFVKFTKSDSVSNIISAMKAHRLVRKGCEAFLAYILDSKLSAEKNSVSNIISAMKAHRLVRKGCEAFLAYILDSKVSKKKVDQVLIVCEFSDVFPKELPGLPPEREVEFITKVVPGTALISIALGFIRPSVSHWGAPVLFVKKKDGSLRLCIDYRQLNKMTIKNKYLLPHIDDLFDQLKRDSVFSKINLRSGFYQLKVKDIDVPKTTFRTRYGHFEFLVMPFGLKNALATFMDLMNRLFQPYCYCLY</sequence>
<dbReference type="Pfam" id="PF00078">
    <property type="entry name" value="RVT_1"/>
    <property type="match status" value="1"/>
</dbReference>
<evidence type="ECO:0000259" key="1">
    <source>
        <dbReference type="Pfam" id="PF00078"/>
    </source>
</evidence>
<evidence type="ECO:0000313" key="3">
    <source>
        <dbReference type="Proteomes" id="UP000325315"/>
    </source>
</evidence>
<dbReference type="InterPro" id="IPR053134">
    <property type="entry name" value="RNA-dir_DNA_polymerase"/>
</dbReference>
<dbReference type="InterPro" id="IPR000477">
    <property type="entry name" value="RT_dom"/>
</dbReference>
<dbReference type="PANTHER" id="PTHR24559:SF444">
    <property type="entry name" value="REVERSE TRANSCRIPTASE DOMAIN-CONTAINING PROTEIN"/>
    <property type="match status" value="1"/>
</dbReference>
<dbReference type="Gene3D" id="2.40.70.10">
    <property type="entry name" value="Acid Proteases"/>
    <property type="match status" value="1"/>
</dbReference>
<dbReference type="Proteomes" id="UP000325315">
    <property type="component" value="Unassembled WGS sequence"/>
</dbReference>
<accession>A0A5B6VUR6</accession>
<comment type="caution">
    <text evidence="2">The sequence shown here is derived from an EMBL/GenBank/DDBJ whole genome shotgun (WGS) entry which is preliminary data.</text>
</comment>
<name>A0A5B6VUR6_9ROSI</name>
<dbReference type="OrthoDB" id="1749844at2759"/>
<dbReference type="AlphaFoldDB" id="A0A5B6VUR6"/>
<protein>
    <submittedName>
        <fullName evidence="2">Retrotransposon protein</fullName>
    </submittedName>
</protein>
<organism evidence="2 3">
    <name type="scientific">Gossypium australe</name>
    <dbReference type="NCBI Taxonomy" id="47621"/>
    <lineage>
        <taxon>Eukaryota</taxon>
        <taxon>Viridiplantae</taxon>
        <taxon>Streptophyta</taxon>
        <taxon>Embryophyta</taxon>
        <taxon>Tracheophyta</taxon>
        <taxon>Spermatophyta</taxon>
        <taxon>Magnoliopsida</taxon>
        <taxon>eudicotyledons</taxon>
        <taxon>Gunneridae</taxon>
        <taxon>Pentapetalae</taxon>
        <taxon>rosids</taxon>
        <taxon>malvids</taxon>
        <taxon>Malvales</taxon>
        <taxon>Malvaceae</taxon>
        <taxon>Malvoideae</taxon>
        <taxon>Gossypium</taxon>
    </lineage>
</organism>
<dbReference type="InterPro" id="IPR043128">
    <property type="entry name" value="Rev_trsase/Diguanyl_cyclase"/>
</dbReference>
<dbReference type="Gene3D" id="3.30.70.270">
    <property type="match status" value="1"/>
</dbReference>
<proteinExistence type="predicted"/>
<keyword evidence="3" id="KW-1185">Reference proteome</keyword>
<reference evidence="3" key="1">
    <citation type="journal article" date="2019" name="Plant Biotechnol. J.">
        <title>Genome sequencing of the Australian wild diploid species Gossypium australe highlights disease resistance and delayed gland morphogenesis.</title>
        <authorList>
            <person name="Cai Y."/>
            <person name="Cai X."/>
            <person name="Wang Q."/>
            <person name="Wang P."/>
            <person name="Zhang Y."/>
            <person name="Cai C."/>
            <person name="Xu Y."/>
            <person name="Wang K."/>
            <person name="Zhou Z."/>
            <person name="Wang C."/>
            <person name="Geng S."/>
            <person name="Li B."/>
            <person name="Dong Q."/>
            <person name="Hou Y."/>
            <person name="Wang H."/>
            <person name="Ai P."/>
            <person name="Liu Z."/>
            <person name="Yi F."/>
            <person name="Sun M."/>
            <person name="An G."/>
            <person name="Cheng J."/>
            <person name="Zhang Y."/>
            <person name="Shi Q."/>
            <person name="Xie Y."/>
            <person name="Shi X."/>
            <person name="Chang Y."/>
            <person name="Huang F."/>
            <person name="Chen Y."/>
            <person name="Hong S."/>
            <person name="Mi L."/>
            <person name="Sun Q."/>
            <person name="Zhang L."/>
            <person name="Zhou B."/>
            <person name="Peng R."/>
            <person name="Zhang X."/>
            <person name="Liu F."/>
        </authorList>
    </citation>
    <scope>NUCLEOTIDE SEQUENCE [LARGE SCALE GENOMIC DNA]</scope>
    <source>
        <strain evidence="3">cv. PA1801</strain>
    </source>
</reference>